<dbReference type="Gene3D" id="3.30.700.10">
    <property type="entry name" value="Glycoprotein, Type 4 Pilin"/>
    <property type="match status" value="1"/>
</dbReference>
<accession>A0A9E4TAP1</accession>
<organism evidence="2 3">
    <name type="scientific">Candidatus Thiodiazotropha taylori</name>
    <dbReference type="NCBI Taxonomy" id="2792791"/>
    <lineage>
        <taxon>Bacteria</taxon>
        <taxon>Pseudomonadati</taxon>
        <taxon>Pseudomonadota</taxon>
        <taxon>Gammaproteobacteria</taxon>
        <taxon>Chromatiales</taxon>
        <taxon>Sedimenticolaceae</taxon>
        <taxon>Candidatus Thiodiazotropha</taxon>
    </lineage>
</organism>
<feature type="transmembrane region" description="Helical" evidence="1">
    <location>
        <begin position="12"/>
        <end position="34"/>
    </location>
</feature>
<evidence type="ECO:0000313" key="3">
    <source>
        <dbReference type="Proteomes" id="UP000886667"/>
    </source>
</evidence>
<dbReference type="AlphaFoldDB" id="A0A9E4TAP1"/>
<dbReference type="EMBL" id="JAEPCM010000839">
    <property type="protein sequence ID" value="MCG7949009.1"/>
    <property type="molecule type" value="Genomic_DNA"/>
</dbReference>
<reference evidence="2" key="1">
    <citation type="journal article" date="2021" name="Proc. Natl. Acad. Sci. U.S.A.">
        <title>Global biogeography of chemosynthetic symbionts reveals both localized and globally distributed symbiont groups. .</title>
        <authorList>
            <person name="Osvatic J.T."/>
            <person name="Wilkins L.G.E."/>
            <person name="Leibrecht L."/>
            <person name="Leray M."/>
            <person name="Zauner S."/>
            <person name="Polzin J."/>
            <person name="Camacho Y."/>
            <person name="Gros O."/>
            <person name="van Gils J.A."/>
            <person name="Eisen J.A."/>
            <person name="Petersen J.M."/>
            <person name="Yuen B."/>
        </authorList>
    </citation>
    <scope>NUCLEOTIDE SEQUENCE</scope>
    <source>
        <strain evidence="2">MAGclacostrist064TRANS</strain>
    </source>
</reference>
<dbReference type="Pfam" id="PF07963">
    <property type="entry name" value="N_methyl"/>
    <property type="match status" value="1"/>
</dbReference>
<dbReference type="SUPFAM" id="SSF54523">
    <property type="entry name" value="Pili subunits"/>
    <property type="match status" value="1"/>
</dbReference>
<dbReference type="Proteomes" id="UP000886667">
    <property type="component" value="Unassembled WGS sequence"/>
</dbReference>
<name>A0A9E4TAP1_9GAMM</name>
<keyword evidence="1" id="KW-0472">Membrane</keyword>
<evidence type="ECO:0000313" key="2">
    <source>
        <dbReference type="EMBL" id="MCG7949009.1"/>
    </source>
</evidence>
<proteinExistence type="predicted"/>
<protein>
    <submittedName>
        <fullName evidence="2">Prepilin-type N-terminal cleavage/methylation domain-containing protein</fullName>
    </submittedName>
</protein>
<dbReference type="InterPro" id="IPR031982">
    <property type="entry name" value="PilE-like"/>
</dbReference>
<dbReference type="GO" id="GO:0043683">
    <property type="term" value="P:type IV pilus assembly"/>
    <property type="evidence" value="ECO:0007669"/>
    <property type="project" value="InterPro"/>
</dbReference>
<dbReference type="NCBIfam" id="TIGR02532">
    <property type="entry name" value="IV_pilin_GFxxxE"/>
    <property type="match status" value="1"/>
</dbReference>
<evidence type="ECO:0000256" key="1">
    <source>
        <dbReference type="SAM" id="Phobius"/>
    </source>
</evidence>
<dbReference type="Pfam" id="PF16732">
    <property type="entry name" value="ComP_DUS"/>
    <property type="match status" value="1"/>
</dbReference>
<dbReference type="PROSITE" id="PS00409">
    <property type="entry name" value="PROKAR_NTER_METHYL"/>
    <property type="match status" value="1"/>
</dbReference>
<gene>
    <name evidence="2" type="ORF">JAZ07_21955</name>
</gene>
<sequence>MNNNIRKLSGFTLVELMVAVTIIGILLSIVIPNYMESVRKSRYNDGMNSLTDAAMKMETVRARTGSYPATLAEANISATSTEGYYGNLIITAPSAACPLSSCYLLQIDGQEGQEHSNVTAYRLFSTGQKQRLQGGVWEEGWK</sequence>
<keyword evidence="1" id="KW-0812">Transmembrane</keyword>
<comment type="caution">
    <text evidence="2">The sequence shown here is derived from an EMBL/GenBank/DDBJ whole genome shotgun (WGS) entry which is preliminary data.</text>
</comment>
<dbReference type="PANTHER" id="PTHR30093">
    <property type="entry name" value="GENERAL SECRETION PATHWAY PROTEIN G"/>
    <property type="match status" value="1"/>
</dbReference>
<dbReference type="InterPro" id="IPR045584">
    <property type="entry name" value="Pilin-like"/>
</dbReference>
<dbReference type="PANTHER" id="PTHR30093:SF47">
    <property type="entry name" value="TYPE IV PILUS NON-CORE MINOR PILIN PILE"/>
    <property type="match status" value="1"/>
</dbReference>
<keyword evidence="1" id="KW-1133">Transmembrane helix</keyword>
<dbReference type="InterPro" id="IPR012902">
    <property type="entry name" value="N_methyl_site"/>
</dbReference>